<evidence type="ECO:0000259" key="3">
    <source>
        <dbReference type="PROSITE" id="PS50075"/>
    </source>
</evidence>
<dbReference type="SMART" id="SM00823">
    <property type="entry name" value="PKS_PP"/>
    <property type="match status" value="1"/>
</dbReference>
<dbReference type="InterPro" id="IPR009081">
    <property type="entry name" value="PP-bd_ACP"/>
</dbReference>
<dbReference type="InterPro" id="IPR000873">
    <property type="entry name" value="AMP-dep_synth/lig_dom"/>
</dbReference>
<evidence type="ECO:0000256" key="2">
    <source>
        <dbReference type="ARBA" id="ARBA00022553"/>
    </source>
</evidence>
<dbReference type="Proteomes" id="UP000256645">
    <property type="component" value="Unassembled WGS sequence"/>
</dbReference>
<comment type="caution">
    <text evidence="4">The sequence shown here is derived from an EMBL/GenBank/DDBJ whole genome shotgun (WGS) entry which is preliminary data.</text>
</comment>
<dbReference type="PROSITE" id="PS50075">
    <property type="entry name" value="CARRIER"/>
    <property type="match status" value="1"/>
</dbReference>
<evidence type="ECO:0000256" key="1">
    <source>
        <dbReference type="ARBA" id="ARBA00022450"/>
    </source>
</evidence>
<dbReference type="PANTHER" id="PTHR43439:SF2">
    <property type="entry name" value="ENZYME, PUTATIVE (JCVI)-RELATED"/>
    <property type="match status" value="1"/>
</dbReference>
<dbReference type="SUPFAM" id="SSF51735">
    <property type="entry name" value="NAD(P)-binding Rossmann-fold domains"/>
    <property type="match status" value="1"/>
</dbReference>
<dbReference type="Gene3D" id="3.40.50.12780">
    <property type="entry name" value="N-terminal domain of ligase-like"/>
    <property type="match status" value="1"/>
</dbReference>
<dbReference type="Gene3D" id="3.40.50.720">
    <property type="entry name" value="NAD(P)-binding Rossmann-like Domain"/>
    <property type="match status" value="1"/>
</dbReference>
<keyword evidence="1" id="KW-0596">Phosphopantetheine</keyword>
<dbReference type="InterPro" id="IPR036291">
    <property type="entry name" value="NAD(P)-bd_dom_sf"/>
</dbReference>
<sequence>MAAAAVAQGFNGSIPHVSKSPLAAQHIEHSVDGRKDESIYTITDLLVQRARHSPNVALLAYPGSSKGTDDYVHHTARDLDRFADEAARKYISMGIPAKENGDTEVLAILAPTSLDYITSIFALSRLGYTLLLLSNRLPNEALLSLIGKTNCHRIVCSANFKQTIAALQEKSEILPYTILDRSSYDLPVPTGPRFHPQFDGPTVTSQMAFIIHSSGSTGLPKPIFQTHKAALTNYSSGLPYKAFLTLPLYHNHGLSTFFRAIFAGNEIAMFNANLPLTGPNLIAAMAKLRPGGFHGVPYALKLLGESEQGISLLRDCQVVMFGGSSCPDELGDKLVDAGVYLVSHYGATEIGQVLTSFRPRETDKAWNYLRSFPGKEQYLKFERRSPDSFELIALDGLPTKVVSNSDNPPNSFHTSDLFRPHPTIPNAWKYLGRSDDRITLLNGEKVLPIPFEHQVRSNEFVQECWMFGVGQALPGLMIVASENAQDMSKEEILERVWPSITEANSQAEGFGQVSKEMVEILPVGTEYPCTDKGTMIRAKVYKKFESEFESLYKRFEDGSHDGTTVRKSLSIKELQDYLLDGFVSKFGFKDLEIDTDLFAAGVDSLQAITIWGLIRRELDLGAGTVGQNVVFEHPSIKALAAHLYSLRTGESVVVKDEITLMSELIEKYSDFTPHIPGDSTTEKESVILTGATGSLGAHILSQLAAKDNIGTIYCLVRASTPAEATKRVLSTLSSRLLPSVAPQRLVCLPADMSKADLGLGEEIINQLKSSLTKVFHCAWAVNFNLGVSSFESHHIRGTYNLISLCLSTTTAKPASLYFCSSVSAAAGTPLPARIPETYLTNLKHAQSMGYARSKLVTENIVKAAVEKTGMCAKVLRSGQIVGDTQEGVWNSTEAIPLMLRSAVTLGALPELDEQPSWLPTDLVAKAFLDISGLNGSEASSTTQSTSVIYHIENTQKFHWTTDLLPALQQSGLTFRAVSQREWVQLLRDSNPDPVANPTIKLLDFFSEKYDQDGPGRSGLVFETELTGEASPTVRDGYDVIGSGLISRMVMRWACEWGNQV</sequence>
<proteinExistence type="predicted"/>
<dbReference type="SUPFAM" id="SSF56801">
    <property type="entry name" value="Acetyl-CoA synthetase-like"/>
    <property type="match status" value="1"/>
</dbReference>
<dbReference type="Gene3D" id="1.10.1200.10">
    <property type="entry name" value="ACP-like"/>
    <property type="match status" value="1"/>
</dbReference>
<dbReference type="InterPro" id="IPR020806">
    <property type="entry name" value="PKS_PP-bd"/>
</dbReference>
<keyword evidence="2" id="KW-0597">Phosphoprotein</keyword>
<dbReference type="GO" id="GO:0031177">
    <property type="term" value="F:phosphopantetheine binding"/>
    <property type="evidence" value="ECO:0007669"/>
    <property type="project" value="InterPro"/>
</dbReference>
<evidence type="ECO:0000313" key="4">
    <source>
        <dbReference type="EMBL" id="RDW66518.1"/>
    </source>
</evidence>
<dbReference type="Pfam" id="PF07993">
    <property type="entry name" value="NAD_binding_4"/>
    <property type="match status" value="1"/>
</dbReference>
<name>A0A3D8QXV8_9HELO</name>
<dbReference type="InterPro" id="IPR042099">
    <property type="entry name" value="ANL_N_sf"/>
</dbReference>
<dbReference type="SUPFAM" id="SSF47336">
    <property type="entry name" value="ACP-like"/>
    <property type="match status" value="1"/>
</dbReference>
<protein>
    <submittedName>
        <fullName evidence="4">NRPS-like protein</fullName>
    </submittedName>
</protein>
<dbReference type="AlphaFoldDB" id="A0A3D8QXV8"/>
<dbReference type="InterPro" id="IPR051414">
    <property type="entry name" value="Adenylate-forming_Reductase"/>
</dbReference>
<dbReference type="STRING" id="1849047.A0A3D8QXV8"/>
<dbReference type="Pfam" id="PF00550">
    <property type="entry name" value="PP-binding"/>
    <property type="match status" value="1"/>
</dbReference>
<keyword evidence="5" id="KW-1185">Reference proteome</keyword>
<reference evidence="4 5" key="1">
    <citation type="journal article" date="2018" name="IMA Fungus">
        <title>IMA Genome-F 9: Draft genome sequence of Annulohypoxylon stygium, Aspergillus mulundensis, Berkeleyomyces basicola (syn. Thielaviopsis basicola), Ceratocystis smalleyi, two Cercospora beticola strains, Coleophoma cylindrospora, Fusarium fracticaudum, Phialophora cf. hyalina, and Morchella septimelata.</title>
        <authorList>
            <person name="Wingfield B.D."/>
            <person name="Bills G.F."/>
            <person name="Dong Y."/>
            <person name="Huang W."/>
            <person name="Nel W.J."/>
            <person name="Swalarsk-Parry B.S."/>
            <person name="Vaghefi N."/>
            <person name="Wilken P.M."/>
            <person name="An Z."/>
            <person name="de Beer Z.W."/>
            <person name="De Vos L."/>
            <person name="Chen L."/>
            <person name="Duong T.A."/>
            <person name="Gao Y."/>
            <person name="Hammerbacher A."/>
            <person name="Kikkert J.R."/>
            <person name="Li Y."/>
            <person name="Li H."/>
            <person name="Li K."/>
            <person name="Li Q."/>
            <person name="Liu X."/>
            <person name="Ma X."/>
            <person name="Naidoo K."/>
            <person name="Pethybridge S.J."/>
            <person name="Sun J."/>
            <person name="Steenkamp E.T."/>
            <person name="van der Nest M.A."/>
            <person name="van Wyk S."/>
            <person name="Wingfield M.J."/>
            <person name="Xiong C."/>
            <person name="Yue Q."/>
            <person name="Zhang X."/>
        </authorList>
    </citation>
    <scope>NUCLEOTIDE SEQUENCE [LARGE SCALE GENOMIC DNA]</scope>
    <source>
        <strain evidence="4 5">BP6252</strain>
    </source>
</reference>
<dbReference type="Pfam" id="PF23562">
    <property type="entry name" value="AMP-binding_C_3"/>
    <property type="match status" value="1"/>
</dbReference>
<organism evidence="4 5">
    <name type="scientific">Coleophoma cylindrospora</name>
    <dbReference type="NCBI Taxonomy" id="1849047"/>
    <lineage>
        <taxon>Eukaryota</taxon>
        <taxon>Fungi</taxon>
        <taxon>Dikarya</taxon>
        <taxon>Ascomycota</taxon>
        <taxon>Pezizomycotina</taxon>
        <taxon>Leotiomycetes</taxon>
        <taxon>Helotiales</taxon>
        <taxon>Dermateaceae</taxon>
        <taxon>Coleophoma</taxon>
    </lineage>
</organism>
<dbReference type="EMBL" id="PDLM01000011">
    <property type="protein sequence ID" value="RDW66518.1"/>
    <property type="molecule type" value="Genomic_DNA"/>
</dbReference>
<dbReference type="InterPro" id="IPR013120">
    <property type="entry name" value="FAR_NAD-bd"/>
</dbReference>
<dbReference type="OrthoDB" id="429813at2759"/>
<accession>A0A3D8QXV8</accession>
<feature type="domain" description="Carrier" evidence="3">
    <location>
        <begin position="569"/>
        <end position="647"/>
    </location>
</feature>
<evidence type="ECO:0000313" key="5">
    <source>
        <dbReference type="Proteomes" id="UP000256645"/>
    </source>
</evidence>
<dbReference type="InterPro" id="IPR020845">
    <property type="entry name" value="AMP-binding_CS"/>
</dbReference>
<dbReference type="PANTHER" id="PTHR43439">
    <property type="entry name" value="PHENYLACETATE-COENZYME A LIGASE"/>
    <property type="match status" value="1"/>
</dbReference>
<dbReference type="Pfam" id="PF00501">
    <property type="entry name" value="AMP-binding"/>
    <property type="match status" value="1"/>
</dbReference>
<dbReference type="InterPro" id="IPR036736">
    <property type="entry name" value="ACP-like_sf"/>
</dbReference>
<dbReference type="PROSITE" id="PS00455">
    <property type="entry name" value="AMP_BINDING"/>
    <property type="match status" value="1"/>
</dbReference>
<gene>
    <name evidence="4" type="ORF">BP6252_10153</name>
</gene>